<keyword evidence="6" id="KW-0662">Pyridine nucleotide biosynthesis</keyword>
<dbReference type="InterPro" id="IPR027277">
    <property type="entry name" value="NadC/ModD"/>
</dbReference>
<dbReference type="PANTHER" id="PTHR32179:SF3">
    <property type="entry name" value="NICOTINATE-NUCLEOTIDE PYROPHOSPHORYLASE [CARBOXYLATING]"/>
    <property type="match status" value="1"/>
</dbReference>
<comment type="similarity">
    <text evidence="3 11">Belongs to the NadC/ModD family.</text>
</comment>
<dbReference type="CDD" id="cd01572">
    <property type="entry name" value="QPRTase"/>
    <property type="match status" value="1"/>
</dbReference>
<dbReference type="Gene3D" id="3.20.20.70">
    <property type="entry name" value="Aldolase class I"/>
    <property type="match status" value="1"/>
</dbReference>
<evidence type="ECO:0000313" key="14">
    <source>
        <dbReference type="EMBL" id="MDV6300347.1"/>
    </source>
</evidence>
<comment type="pathway">
    <text evidence="2">Cofactor biosynthesis; NAD(+) biosynthesis; nicotinate D-ribonucleotide from quinolinate: step 1/1.</text>
</comment>
<dbReference type="Proteomes" id="UP001185873">
    <property type="component" value="Unassembled WGS sequence"/>
</dbReference>
<dbReference type="InterPro" id="IPR036068">
    <property type="entry name" value="Nicotinate_pribotase-like_C"/>
</dbReference>
<evidence type="ECO:0000256" key="10">
    <source>
        <dbReference type="ARBA" id="ARBA00047445"/>
    </source>
</evidence>
<accession>A0AAE4QZL9</accession>
<gene>
    <name evidence="14" type="primary">nadC</name>
    <name evidence="14" type="ORF">R3P82_14660</name>
</gene>
<evidence type="ECO:0000259" key="13">
    <source>
        <dbReference type="Pfam" id="PF02749"/>
    </source>
</evidence>
<dbReference type="InterPro" id="IPR022412">
    <property type="entry name" value="Quinolinate_PRibosylTrfase_N"/>
</dbReference>
<dbReference type="FunFam" id="3.20.20.70:FF:000030">
    <property type="entry name" value="Nicotinate-nucleotide pyrophosphorylase, carboxylating"/>
    <property type="match status" value="1"/>
</dbReference>
<dbReference type="RefSeq" id="WP_317470829.1">
    <property type="nucleotide sequence ID" value="NZ_JAWLKJ010000003.1"/>
</dbReference>
<dbReference type="InterPro" id="IPR002638">
    <property type="entry name" value="Quinolinate_PRibosylTrfase_C"/>
</dbReference>
<dbReference type="InterPro" id="IPR037128">
    <property type="entry name" value="Quinolinate_PRibosylTase_N_sf"/>
</dbReference>
<name>A0AAE4QZL9_9ACTN</name>
<dbReference type="PIRSF" id="PIRSF006250">
    <property type="entry name" value="NadC_ModD"/>
    <property type="match status" value="1"/>
</dbReference>
<dbReference type="EC" id="2.4.2.19" evidence="4"/>
<sequence length="301" mass="31594">MSGAAPGVDDDEHFDPDTRADALIAVRRALEEDLRFGPDATSLATVPADARATARLATRSDGVVAGLPLIDMVLAEVVGRAEPGRADYSVTLLARDGDRVPAGDVVAEISAPTLGLLTAERTLLNLVCHLSGVATATRAWADELAGTDCAVRDTRKTMPGMRLLQKYAVRCGGGVNHRLGLGDAVLVKDNHVVAAGGVLPALAAVRERFPDLPCEVEVDSLEQLDQMLDAGVDLVLLDNFPVWQTQIAVQRRDTVSPATRLESSGGLTLDAAADYARCGVEFLAVGGLTHSVAVLDLGLDM</sequence>
<dbReference type="Gene3D" id="3.90.1170.20">
    <property type="entry name" value="Quinolinate phosphoribosyl transferase, N-terminal domain"/>
    <property type="match status" value="1"/>
</dbReference>
<comment type="function">
    <text evidence="1">Involved in the catabolism of quinolinic acid (QA).</text>
</comment>
<dbReference type="GO" id="GO:0005737">
    <property type="term" value="C:cytoplasm"/>
    <property type="evidence" value="ECO:0007669"/>
    <property type="project" value="TreeGrafter"/>
</dbReference>
<organism evidence="14 15">
    <name type="scientific">Dietzia maris</name>
    <dbReference type="NCBI Taxonomy" id="37915"/>
    <lineage>
        <taxon>Bacteria</taxon>
        <taxon>Bacillati</taxon>
        <taxon>Actinomycetota</taxon>
        <taxon>Actinomycetes</taxon>
        <taxon>Mycobacteriales</taxon>
        <taxon>Dietziaceae</taxon>
        <taxon>Dietzia</taxon>
    </lineage>
</organism>
<evidence type="ECO:0000256" key="5">
    <source>
        <dbReference type="ARBA" id="ARBA00020990"/>
    </source>
</evidence>
<feature type="domain" description="Quinolinate phosphoribosyl transferase C-terminal" evidence="12">
    <location>
        <begin position="133"/>
        <end position="300"/>
    </location>
</feature>
<keyword evidence="8 11" id="KW-0808">Transferase</keyword>
<dbReference type="EMBL" id="JAWLKJ010000003">
    <property type="protein sequence ID" value="MDV6300347.1"/>
    <property type="molecule type" value="Genomic_DNA"/>
</dbReference>
<evidence type="ECO:0000256" key="9">
    <source>
        <dbReference type="ARBA" id="ARBA00033102"/>
    </source>
</evidence>
<evidence type="ECO:0000256" key="4">
    <source>
        <dbReference type="ARBA" id="ARBA00011944"/>
    </source>
</evidence>
<dbReference type="SUPFAM" id="SSF51690">
    <property type="entry name" value="Nicotinate/Quinolinate PRTase C-terminal domain-like"/>
    <property type="match status" value="1"/>
</dbReference>
<evidence type="ECO:0000256" key="2">
    <source>
        <dbReference type="ARBA" id="ARBA00004893"/>
    </source>
</evidence>
<evidence type="ECO:0000256" key="3">
    <source>
        <dbReference type="ARBA" id="ARBA00009400"/>
    </source>
</evidence>
<evidence type="ECO:0000256" key="7">
    <source>
        <dbReference type="ARBA" id="ARBA00022676"/>
    </source>
</evidence>
<evidence type="ECO:0000256" key="1">
    <source>
        <dbReference type="ARBA" id="ARBA00003237"/>
    </source>
</evidence>
<feature type="domain" description="Quinolinate phosphoribosyl transferase N-terminal" evidence="13">
    <location>
        <begin position="39"/>
        <end position="131"/>
    </location>
</feature>
<dbReference type="InterPro" id="IPR004393">
    <property type="entry name" value="NadC"/>
</dbReference>
<protein>
    <recommendedName>
        <fullName evidence="5">Nicotinate-nucleotide pyrophosphorylase [carboxylating]</fullName>
        <ecNumber evidence="4">2.4.2.19</ecNumber>
    </recommendedName>
    <alternativeName>
        <fullName evidence="9">Quinolinate phosphoribosyltransferase [decarboxylating]</fullName>
    </alternativeName>
</protein>
<dbReference type="SUPFAM" id="SSF54675">
    <property type="entry name" value="Nicotinate/Quinolinate PRTase N-terminal domain-like"/>
    <property type="match status" value="1"/>
</dbReference>
<dbReference type="GO" id="GO:0004514">
    <property type="term" value="F:nicotinate-nucleotide diphosphorylase (carboxylating) activity"/>
    <property type="evidence" value="ECO:0007669"/>
    <property type="project" value="UniProtKB-EC"/>
</dbReference>
<comment type="catalytic activity">
    <reaction evidence="10">
        <text>nicotinate beta-D-ribonucleotide + CO2 + diphosphate = quinolinate + 5-phospho-alpha-D-ribose 1-diphosphate + 2 H(+)</text>
        <dbReference type="Rhea" id="RHEA:12733"/>
        <dbReference type="ChEBI" id="CHEBI:15378"/>
        <dbReference type="ChEBI" id="CHEBI:16526"/>
        <dbReference type="ChEBI" id="CHEBI:29959"/>
        <dbReference type="ChEBI" id="CHEBI:33019"/>
        <dbReference type="ChEBI" id="CHEBI:57502"/>
        <dbReference type="ChEBI" id="CHEBI:58017"/>
        <dbReference type="EC" id="2.4.2.19"/>
    </reaction>
</comment>
<evidence type="ECO:0000256" key="8">
    <source>
        <dbReference type="ARBA" id="ARBA00022679"/>
    </source>
</evidence>
<dbReference type="PANTHER" id="PTHR32179">
    <property type="entry name" value="NICOTINATE-NUCLEOTIDE PYROPHOSPHORYLASE [CARBOXYLATING]"/>
    <property type="match status" value="1"/>
</dbReference>
<dbReference type="Pfam" id="PF01729">
    <property type="entry name" value="QRPTase_C"/>
    <property type="match status" value="1"/>
</dbReference>
<evidence type="ECO:0000313" key="15">
    <source>
        <dbReference type="Proteomes" id="UP001185873"/>
    </source>
</evidence>
<dbReference type="GO" id="GO:0009435">
    <property type="term" value="P:NAD+ biosynthetic process"/>
    <property type="evidence" value="ECO:0007669"/>
    <property type="project" value="InterPro"/>
</dbReference>
<dbReference type="AlphaFoldDB" id="A0AAE4QZL9"/>
<keyword evidence="7 11" id="KW-0328">Glycosyltransferase</keyword>
<proteinExistence type="inferred from homology"/>
<evidence type="ECO:0000256" key="6">
    <source>
        <dbReference type="ARBA" id="ARBA00022642"/>
    </source>
</evidence>
<dbReference type="NCBIfam" id="TIGR00078">
    <property type="entry name" value="nadC"/>
    <property type="match status" value="1"/>
</dbReference>
<evidence type="ECO:0000256" key="11">
    <source>
        <dbReference type="PIRNR" id="PIRNR006250"/>
    </source>
</evidence>
<evidence type="ECO:0000259" key="12">
    <source>
        <dbReference type="Pfam" id="PF01729"/>
    </source>
</evidence>
<comment type="caution">
    <text evidence="14">The sequence shown here is derived from an EMBL/GenBank/DDBJ whole genome shotgun (WGS) entry which is preliminary data.</text>
</comment>
<dbReference type="GO" id="GO:0034213">
    <property type="term" value="P:quinolinate catabolic process"/>
    <property type="evidence" value="ECO:0007669"/>
    <property type="project" value="TreeGrafter"/>
</dbReference>
<reference evidence="14" key="1">
    <citation type="submission" date="2023-10" db="EMBL/GenBank/DDBJ databases">
        <title>Development of a sustainable strategy for remediation of hydrocarbon-contaminated territories based on the waste exchange concept.</title>
        <authorList>
            <person name="Krivoruchko A."/>
        </authorList>
    </citation>
    <scope>NUCLEOTIDE SEQUENCE</scope>
    <source>
        <strain evidence="14">IEGM 1175</strain>
    </source>
</reference>
<dbReference type="InterPro" id="IPR013785">
    <property type="entry name" value="Aldolase_TIM"/>
</dbReference>
<dbReference type="Pfam" id="PF02749">
    <property type="entry name" value="QRPTase_N"/>
    <property type="match status" value="1"/>
</dbReference>